<dbReference type="Pfam" id="PF10677">
    <property type="entry name" value="DUF2490"/>
    <property type="match status" value="1"/>
</dbReference>
<keyword evidence="3" id="KW-1185">Reference proteome</keyword>
<gene>
    <name evidence="2" type="ORF">IC229_20515</name>
</gene>
<accession>A0A926XYD7</accession>
<sequence length="252" mass="29002">MPLLLPQNQKFSKRLRLNKWLLTSILTGSLPFYGWSQTGTVGLWTGVSAELKLSKAFSIQGTSQLRFTDNLNVTGAYLGELGISYNLTKHWQLSGYYRYVGRRKFDKDIDEYYYRPYHRFYGELSFDHKLGKRIKLDYRLRYQNQFKDDAEGLVADKSYLRNKLELSLNTTSRFSPFVSADLFYRLGDEDSKGLFDQVRVKAGLSTDLSPNGARFRHSIDLSVFNDVPLNGNEASEIIIGATYKLKIGLKKK</sequence>
<protein>
    <submittedName>
        <fullName evidence="2">DUF2490 domain-containing protein</fullName>
    </submittedName>
</protein>
<dbReference type="InterPro" id="IPR053713">
    <property type="entry name" value="Bact_OM_Channel_sf"/>
</dbReference>
<evidence type="ECO:0000256" key="1">
    <source>
        <dbReference type="ARBA" id="ARBA00022729"/>
    </source>
</evidence>
<evidence type="ECO:0000313" key="3">
    <source>
        <dbReference type="Proteomes" id="UP000598820"/>
    </source>
</evidence>
<dbReference type="Proteomes" id="UP000598820">
    <property type="component" value="Unassembled WGS sequence"/>
</dbReference>
<dbReference type="EMBL" id="JACWZY010000019">
    <property type="protein sequence ID" value="MBD2703042.1"/>
    <property type="molecule type" value="Genomic_DNA"/>
</dbReference>
<proteinExistence type="predicted"/>
<reference evidence="2" key="1">
    <citation type="submission" date="2020-09" db="EMBL/GenBank/DDBJ databases">
        <authorList>
            <person name="Kim M.K."/>
        </authorList>
    </citation>
    <scope>NUCLEOTIDE SEQUENCE</scope>
    <source>
        <strain evidence="2">BT702</strain>
    </source>
</reference>
<dbReference type="InterPro" id="IPR019619">
    <property type="entry name" value="DUF2490"/>
</dbReference>
<dbReference type="SUPFAM" id="SSF56935">
    <property type="entry name" value="Porins"/>
    <property type="match status" value="1"/>
</dbReference>
<evidence type="ECO:0000313" key="2">
    <source>
        <dbReference type="EMBL" id="MBD2703042.1"/>
    </source>
</evidence>
<comment type="caution">
    <text evidence="2">The sequence shown here is derived from an EMBL/GenBank/DDBJ whole genome shotgun (WGS) entry which is preliminary data.</text>
</comment>
<dbReference type="AlphaFoldDB" id="A0A926XYD7"/>
<name>A0A926XYD7_9BACT</name>
<dbReference type="Gene3D" id="2.40.160.40">
    <property type="entry name" value="monomeric porin ompg"/>
    <property type="match status" value="1"/>
</dbReference>
<keyword evidence="1" id="KW-0732">Signal</keyword>
<dbReference type="RefSeq" id="WP_190888890.1">
    <property type="nucleotide sequence ID" value="NZ_JACWZY010000019.1"/>
</dbReference>
<organism evidence="2 3">
    <name type="scientific">Spirosoma profusum</name>
    <dbReference type="NCBI Taxonomy" id="2771354"/>
    <lineage>
        <taxon>Bacteria</taxon>
        <taxon>Pseudomonadati</taxon>
        <taxon>Bacteroidota</taxon>
        <taxon>Cytophagia</taxon>
        <taxon>Cytophagales</taxon>
        <taxon>Cytophagaceae</taxon>
        <taxon>Spirosoma</taxon>
    </lineage>
</organism>